<gene>
    <name evidence="8" type="ORF">FKZ61_04725</name>
</gene>
<evidence type="ECO:0000256" key="2">
    <source>
        <dbReference type="ARBA" id="ARBA00001946"/>
    </source>
</evidence>
<dbReference type="GO" id="GO:0046872">
    <property type="term" value="F:metal ion binding"/>
    <property type="evidence" value="ECO:0007669"/>
    <property type="project" value="UniProtKB-KW"/>
</dbReference>
<dbReference type="EMBL" id="VIGC01000005">
    <property type="protein sequence ID" value="TQE96948.1"/>
    <property type="molecule type" value="Genomic_DNA"/>
</dbReference>
<dbReference type="PANTHER" id="PTHR20854:SF4">
    <property type="entry name" value="INOSITOL-1-MONOPHOSPHATASE-RELATED"/>
    <property type="match status" value="1"/>
</dbReference>
<evidence type="ECO:0000256" key="4">
    <source>
        <dbReference type="ARBA" id="ARBA00022801"/>
    </source>
</evidence>
<comment type="similarity">
    <text evidence="7">Belongs to the inositol monophosphatase superfamily.</text>
</comment>
<dbReference type="PROSITE" id="PS00629">
    <property type="entry name" value="IMP_1"/>
    <property type="match status" value="1"/>
</dbReference>
<name>A0A540VJL1_9CHLR</name>
<dbReference type="AlphaFoldDB" id="A0A540VJL1"/>
<dbReference type="PANTHER" id="PTHR20854">
    <property type="entry name" value="INOSITOL MONOPHOSPHATASE"/>
    <property type="match status" value="1"/>
</dbReference>
<dbReference type="Gene3D" id="3.40.190.80">
    <property type="match status" value="1"/>
</dbReference>
<evidence type="ECO:0000256" key="6">
    <source>
        <dbReference type="PIRSR" id="PIRSR600760-2"/>
    </source>
</evidence>
<protein>
    <recommendedName>
        <fullName evidence="7">Inositol-1-monophosphatase</fullName>
        <ecNumber evidence="7">3.1.3.25</ecNumber>
    </recommendedName>
</protein>
<dbReference type="Proteomes" id="UP000317371">
    <property type="component" value="Unassembled WGS sequence"/>
</dbReference>
<evidence type="ECO:0000313" key="8">
    <source>
        <dbReference type="EMBL" id="TQE96948.1"/>
    </source>
</evidence>
<organism evidence="8 9">
    <name type="scientific">Litorilinea aerophila</name>
    <dbReference type="NCBI Taxonomy" id="1204385"/>
    <lineage>
        <taxon>Bacteria</taxon>
        <taxon>Bacillati</taxon>
        <taxon>Chloroflexota</taxon>
        <taxon>Caldilineae</taxon>
        <taxon>Caldilineales</taxon>
        <taxon>Caldilineaceae</taxon>
        <taxon>Litorilinea</taxon>
    </lineage>
</organism>
<dbReference type="SUPFAM" id="SSF56655">
    <property type="entry name" value="Carbohydrate phosphatase"/>
    <property type="match status" value="1"/>
</dbReference>
<dbReference type="EC" id="3.1.3.25" evidence="7"/>
<dbReference type="GO" id="GO:0007165">
    <property type="term" value="P:signal transduction"/>
    <property type="evidence" value="ECO:0007669"/>
    <property type="project" value="TreeGrafter"/>
</dbReference>
<evidence type="ECO:0000256" key="1">
    <source>
        <dbReference type="ARBA" id="ARBA00001033"/>
    </source>
</evidence>
<dbReference type="InterPro" id="IPR020583">
    <property type="entry name" value="Inositol_monoP_metal-BS"/>
</dbReference>
<sequence>MSLEAEMETPPIEAVIAVARQAGQLVWRMQRQGLQQIREKSSAIDLVTEADVASENLIRQALQDLAPHIGFWGEESNHRPDDEYFWIVDPIDGTINFANQVPFCAVNIALNRGETTLLGVTLELPAQRVFWAVRGQGAFVREPSGVERPLAVNRRTELAQALLTTGFPYHRATHADNNSAEFTYFLTRAQAVRCMGAAALDLAYVAAGAFAGYWEGWLNPWDAAPGVLMVREAGGRVTDYNGAEWTLSSSSLIASNGQPSLHEALLRGIQSARAGLPSTLLPDAATA</sequence>
<dbReference type="RefSeq" id="WP_141608933.1">
    <property type="nucleotide sequence ID" value="NZ_VIGC02000005.1"/>
</dbReference>
<dbReference type="InterPro" id="IPR000760">
    <property type="entry name" value="Inositol_monophosphatase-like"/>
</dbReference>
<dbReference type="InParanoid" id="A0A540VJL1"/>
<comment type="catalytic activity">
    <reaction evidence="1 7">
        <text>a myo-inositol phosphate + H2O = myo-inositol + phosphate</text>
        <dbReference type="Rhea" id="RHEA:24056"/>
        <dbReference type="ChEBI" id="CHEBI:15377"/>
        <dbReference type="ChEBI" id="CHEBI:17268"/>
        <dbReference type="ChEBI" id="CHEBI:43474"/>
        <dbReference type="ChEBI" id="CHEBI:84139"/>
        <dbReference type="EC" id="3.1.3.25"/>
    </reaction>
</comment>
<dbReference type="FunCoup" id="A0A540VJL1">
    <property type="interactions" value="380"/>
</dbReference>
<proteinExistence type="inferred from homology"/>
<accession>A0A540VJL1</accession>
<dbReference type="Gene3D" id="3.30.540.10">
    <property type="entry name" value="Fructose-1,6-Bisphosphatase, subunit A, domain 1"/>
    <property type="match status" value="1"/>
</dbReference>
<evidence type="ECO:0000256" key="3">
    <source>
        <dbReference type="ARBA" id="ARBA00022723"/>
    </source>
</evidence>
<evidence type="ECO:0000313" key="9">
    <source>
        <dbReference type="Proteomes" id="UP000317371"/>
    </source>
</evidence>
<comment type="caution">
    <text evidence="8">The sequence shown here is derived from an EMBL/GenBank/DDBJ whole genome shotgun (WGS) entry which is preliminary data.</text>
</comment>
<keyword evidence="5 6" id="KW-0460">Magnesium</keyword>
<evidence type="ECO:0000256" key="7">
    <source>
        <dbReference type="RuleBase" id="RU364068"/>
    </source>
</evidence>
<keyword evidence="9" id="KW-1185">Reference proteome</keyword>
<feature type="binding site" evidence="6">
    <location>
        <position position="89"/>
    </location>
    <ligand>
        <name>Mg(2+)</name>
        <dbReference type="ChEBI" id="CHEBI:18420"/>
        <label>1</label>
        <note>catalytic</note>
    </ligand>
</feature>
<keyword evidence="4 7" id="KW-0378">Hydrolase</keyword>
<feature type="binding site" evidence="6">
    <location>
        <position position="92"/>
    </location>
    <ligand>
        <name>Mg(2+)</name>
        <dbReference type="ChEBI" id="CHEBI:18420"/>
        <label>1</label>
        <note>catalytic</note>
    </ligand>
</feature>
<feature type="binding site" evidence="6">
    <location>
        <position position="74"/>
    </location>
    <ligand>
        <name>Mg(2+)</name>
        <dbReference type="ChEBI" id="CHEBI:18420"/>
        <label>1</label>
        <note>catalytic</note>
    </ligand>
</feature>
<evidence type="ECO:0000256" key="5">
    <source>
        <dbReference type="ARBA" id="ARBA00022842"/>
    </source>
</evidence>
<dbReference type="InterPro" id="IPR033942">
    <property type="entry name" value="IMPase"/>
</dbReference>
<comment type="cofactor">
    <cofactor evidence="2 6 7">
        <name>Mg(2+)</name>
        <dbReference type="ChEBI" id="CHEBI:18420"/>
    </cofactor>
</comment>
<reference evidence="8 9" key="1">
    <citation type="submission" date="2019-06" db="EMBL/GenBank/DDBJ databases">
        <title>Genome sequence of Litorilinea aerophila BAA-2444.</title>
        <authorList>
            <person name="Maclea K.S."/>
            <person name="Maurais E.G."/>
            <person name="Iannazzi L.C."/>
        </authorList>
    </citation>
    <scope>NUCLEOTIDE SEQUENCE [LARGE SCALE GENOMIC DNA]</scope>
    <source>
        <strain evidence="8 9">ATCC BAA-2444</strain>
    </source>
</reference>
<dbReference type="OrthoDB" id="9772456at2"/>
<feature type="binding site" evidence="6">
    <location>
        <position position="91"/>
    </location>
    <ligand>
        <name>Mg(2+)</name>
        <dbReference type="ChEBI" id="CHEBI:18420"/>
        <label>1</label>
        <note>catalytic</note>
    </ligand>
</feature>
<feature type="binding site" evidence="6">
    <location>
        <position position="222"/>
    </location>
    <ligand>
        <name>Mg(2+)</name>
        <dbReference type="ChEBI" id="CHEBI:18420"/>
        <label>1</label>
        <note>catalytic</note>
    </ligand>
</feature>
<dbReference type="CDD" id="cd01639">
    <property type="entry name" value="IMPase"/>
    <property type="match status" value="1"/>
</dbReference>
<dbReference type="GO" id="GO:0006020">
    <property type="term" value="P:inositol metabolic process"/>
    <property type="evidence" value="ECO:0007669"/>
    <property type="project" value="TreeGrafter"/>
</dbReference>
<keyword evidence="3 6" id="KW-0479">Metal-binding</keyword>
<dbReference type="Pfam" id="PF00459">
    <property type="entry name" value="Inositol_P"/>
    <property type="match status" value="1"/>
</dbReference>
<dbReference type="PRINTS" id="PR00377">
    <property type="entry name" value="IMPHPHTASES"/>
</dbReference>
<dbReference type="GO" id="GO:0008934">
    <property type="term" value="F:inositol monophosphate 1-phosphatase activity"/>
    <property type="evidence" value="ECO:0007669"/>
    <property type="project" value="InterPro"/>
</dbReference>